<sequence>MAMTRNSKGNPATPAERELVFQFKLTSHTTFVMFAKTLLRTARPARLVRGGDSQVSAWGPLNFAGDNWKGDGAVPFTTRSRTRFLVTFWVLSIVGFGLPFANTEMRVGPLREGVKKEYAEQAAGAVA</sequence>
<keyword evidence="1" id="KW-1133">Transmembrane helix</keyword>
<keyword evidence="3" id="KW-1185">Reference proteome</keyword>
<organism evidence="2 3">
    <name type="scientific">Spizellomyces punctatus (strain DAOM BR117)</name>
    <dbReference type="NCBI Taxonomy" id="645134"/>
    <lineage>
        <taxon>Eukaryota</taxon>
        <taxon>Fungi</taxon>
        <taxon>Fungi incertae sedis</taxon>
        <taxon>Chytridiomycota</taxon>
        <taxon>Chytridiomycota incertae sedis</taxon>
        <taxon>Chytridiomycetes</taxon>
        <taxon>Spizellomycetales</taxon>
        <taxon>Spizellomycetaceae</taxon>
        <taxon>Spizellomyces</taxon>
    </lineage>
</organism>
<accession>A0A0L0H419</accession>
<dbReference type="InParanoid" id="A0A0L0H419"/>
<dbReference type="EMBL" id="KQ257473">
    <property type="protein sequence ID" value="KNC95947.1"/>
    <property type="molecule type" value="Genomic_DNA"/>
</dbReference>
<keyword evidence="1" id="KW-0472">Membrane</keyword>
<dbReference type="OrthoDB" id="2132684at2759"/>
<dbReference type="GeneID" id="27691842"/>
<evidence type="ECO:0000313" key="2">
    <source>
        <dbReference type="EMBL" id="KNC95947.1"/>
    </source>
</evidence>
<dbReference type="Proteomes" id="UP000053201">
    <property type="component" value="Unassembled WGS sequence"/>
</dbReference>
<keyword evidence="1" id="KW-0812">Transmembrane</keyword>
<dbReference type="RefSeq" id="XP_016603987.1">
    <property type="nucleotide sequence ID" value="XM_016756852.1"/>
</dbReference>
<dbReference type="Gene3D" id="4.10.49.10">
    <property type="entry name" value="Cytochrome c oxidase subunit VIIc"/>
    <property type="match status" value="1"/>
</dbReference>
<dbReference type="GO" id="GO:0005739">
    <property type="term" value="C:mitochondrion"/>
    <property type="evidence" value="ECO:0007669"/>
    <property type="project" value="GOC"/>
</dbReference>
<gene>
    <name evidence="2" type="ORF">SPPG_08698</name>
</gene>
<dbReference type="InterPro" id="IPR036636">
    <property type="entry name" value="COX7C/Cox8_sf"/>
</dbReference>
<dbReference type="GO" id="GO:0006123">
    <property type="term" value="P:mitochondrial electron transport, cytochrome c to oxygen"/>
    <property type="evidence" value="ECO:0007669"/>
    <property type="project" value="InterPro"/>
</dbReference>
<evidence type="ECO:0000313" key="3">
    <source>
        <dbReference type="Proteomes" id="UP000053201"/>
    </source>
</evidence>
<feature type="transmembrane region" description="Helical" evidence="1">
    <location>
        <begin position="84"/>
        <end position="101"/>
    </location>
</feature>
<dbReference type="VEuPathDB" id="FungiDB:SPPG_08698"/>
<dbReference type="GO" id="GO:0045277">
    <property type="term" value="C:respiratory chain complex IV"/>
    <property type="evidence" value="ECO:0007669"/>
    <property type="project" value="InterPro"/>
</dbReference>
<proteinExistence type="predicted"/>
<dbReference type="AlphaFoldDB" id="A0A0L0H419"/>
<protein>
    <submittedName>
        <fullName evidence="2">Uncharacterized protein</fullName>
    </submittedName>
</protein>
<reference evidence="2 3" key="1">
    <citation type="submission" date="2009-08" db="EMBL/GenBank/DDBJ databases">
        <title>The Genome Sequence of Spizellomyces punctatus strain DAOM BR117.</title>
        <authorList>
            <consortium name="The Broad Institute Genome Sequencing Platform"/>
            <person name="Russ C."/>
            <person name="Cuomo C."/>
            <person name="Shea T."/>
            <person name="Young S.K."/>
            <person name="Zeng Q."/>
            <person name="Koehrsen M."/>
            <person name="Haas B."/>
            <person name="Borodovsky M."/>
            <person name="Guigo R."/>
            <person name="Alvarado L."/>
            <person name="Berlin A."/>
            <person name="Bochicchio J."/>
            <person name="Borenstein D."/>
            <person name="Chapman S."/>
            <person name="Chen Z."/>
            <person name="Engels R."/>
            <person name="Freedman E."/>
            <person name="Gellesch M."/>
            <person name="Goldberg J."/>
            <person name="Griggs A."/>
            <person name="Gujja S."/>
            <person name="Heiman D."/>
            <person name="Hepburn T."/>
            <person name="Howarth C."/>
            <person name="Jen D."/>
            <person name="Larson L."/>
            <person name="Lewis B."/>
            <person name="Mehta T."/>
            <person name="Park D."/>
            <person name="Pearson M."/>
            <person name="Roberts A."/>
            <person name="Saif S."/>
            <person name="Shenoy N."/>
            <person name="Sisk P."/>
            <person name="Stolte C."/>
            <person name="Sykes S."/>
            <person name="Thomson T."/>
            <person name="Walk T."/>
            <person name="White J."/>
            <person name="Yandava C."/>
            <person name="Burger G."/>
            <person name="Gray M.W."/>
            <person name="Holland P.W.H."/>
            <person name="King N."/>
            <person name="Lang F.B.F."/>
            <person name="Roger A.J."/>
            <person name="Ruiz-Trillo I."/>
            <person name="Lander E."/>
            <person name="Nusbaum C."/>
        </authorList>
    </citation>
    <scope>NUCLEOTIDE SEQUENCE [LARGE SCALE GENOMIC DNA]</scope>
    <source>
        <strain evidence="2 3">DAOM BR117</strain>
    </source>
</reference>
<name>A0A0L0H419_SPIPD</name>
<evidence type="ECO:0000256" key="1">
    <source>
        <dbReference type="SAM" id="Phobius"/>
    </source>
</evidence>